<keyword evidence="11" id="KW-0963">Cytoplasm</keyword>
<feature type="domain" description="Trigger factor ribosome-binding bacterial" evidence="13">
    <location>
        <begin position="1"/>
        <end position="142"/>
    </location>
</feature>
<comment type="function">
    <text evidence="11">Involved in protein export. Acts as a chaperone by maintaining the newly synthesized protein in an open conformation. Functions as a peptidyl-prolyl cis-trans isomerase.</text>
</comment>
<dbReference type="GO" id="GO:0051301">
    <property type="term" value="P:cell division"/>
    <property type="evidence" value="ECO:0007669"/>
    <property type="project" value="UniProtKB-KW"/>
</dbReference>
<gene>
    <name evidence="11 15" type="primary">tig</name>
    <name evidence="15" type="ORF">JP09_003720</name>
</gene>
<dbReference type="GO" id="GO:0015031">
    <property type="term" value="P:protein transport"/>
    <property type="evidence" value="ECO:0007669"/>
    <property type="project" value="UniProtKB-UniRule"/>
</dbReference>
<dbReference type="OrthoDB" id="9767721at2"/>
<reference evidence="15 16" key="1">
    <citation type="journal article" date="2017" name="ISME J.">
        <title>Grape pomace compost harbors organohalide-respiring Dehalogenimonas species with novel reductive dehalogenase genes.</title>
        <authorList>
            <person name="Yang Y."/>
            <person name="Higgins S.A."/>
            <person name="Yan J."/>
            <person name="Simsir B."/>
            <person name="Chourey K."/>
            <person name="Iyer R."/>
            <person name="Hettich R.L."/>
            <person name="Baldwin B."/>
            <person name="Ogles D.M."/>
            <person name="Loffler F.E."/>
        </authorList>
    </citation>
    <scope>NUCLEOTIDE SEQUENCE [LARGE SCALE GENOMIC DNA]</scope>
    <source>
        <strain evidence="15 16">GP</strain>
    </source>
</reference>
<dbReference type="Proteomes" id="UP000235653">
    <property type="component" value="Unassembled WGS sequence"/>
</dbReference>
<dbReference type="NCBIfam" id="TIGR00115">
    <property type="entry name" value="tig"/>
    <property type="match status" value="1"/>
</dbReference>
<feature type="domain" description="Trigger factor C-terminal" evidence="14">
    <location>
        <begin position="260"/>
        <end position="422"/>
    </location>
</feature>
<keyword evidence="7 11" id="KW-0143">Chaperone</keyword>
<evidence type="ECO:0000256" key="7">
    <source>
        <dbReference type="ARBA" id="ARBA00023186"/>
    </source>
</evidence>
<comment type="domain">
    <text evidence="11">Consists of 3 domains; the N-terminus binds the ribosome, the middle domain has PPIase activity, while the C-terminus has intrinsic chaperone activity on its own.</text>
</comment>
<evidence type="ECO:0000256" key="11">
    <source>
        <dbReference type="HAMAP-Rule" id="MF_00303"/>
    </source>
</evidence>
<dbReference type="PANTHER" id="PTHR30560:SF3">
    <property type="entry name" value="TRIGGER FACTOR-LIKE PROTEIN TIG, CHLOROPLASTIC"/>
    <property type="match status" value="1"/>
</dbReference>
<dbReference type="InterPro" id="IPR037041">
    <property type="entry name" value="Trigger_fac_C_sf"/>
</dbReference>
<dbReference type="Gene3D" id="1.10.3120.10">
    <property type="entry name" value="Trigger factor, C-terminal domain"/>
    <property type="match status" value="1"/>
</dbReference>
<dbReference type="SUPFAM" id="SSF102735">
    <property type="entry name" value="Trigger factor ribosome-binding domain"/>
    <property type="match status" value="1"/>
</dbReference>
<comment type="catalytic activity">
    <reaction evidence="1 11">
        <text>[protein]-peptidylproline (omega=180) = [protein]-peptidylproline (omega=0)</text>
        <dbReference type="Rhea" id="RHEA:16237"/>
        <dbReference type="Rhea" id="RHEA-COMP:10747"/>
        <dbReference type="Rhea" id="RHEA-COMP:10748"/>
        <dbReference type="ChEBI" id="CHEBI:83833"/>
        <dbReference type="ChEBI" id="CHEBI:83834"/>
        <dbReference type="EC" id="5.2.1.8"/>
    </reaction>
</comment>
<evidence type="ECO:0000256" key="6">
    <source>
        <dbReference type="ARBA" id="ARBA00023110"/>
    </source>
</evidence>
<keyword evidence="9 11" id="KW-0131">Cell cycle</keyword>
<evidence type="ECO:0000256" key="1">
    <source>
        <dbReference type="ARBA" id="ARBA00000971"/>
    </source>
</evidence>
<evidence type="ECO:0000259" key="14">
    <source>
        <dbReference type="Pfam" id="PF05698"/>
    </source>
</evidence>
<keyword evidence="5 11" id="KW-0132">Cell division</keyword>
<sequence>MKVTEKKIEGCEALLTIEMDSASMEDALDHAYQKLVKKVDVPGFRKGKAPRQILENFVGRERLIDESLDEVLPHACAEAIKEEKLQSFGTPGVEVLQNEPLIFKAKVPLPPKVELGDYKSIRLEPENVEVKDEIIDGMIRQLQHEKAIWEPVERPVKSGDLVVMDLESTIDGAPFINQKGLQIGIDEQSKYPAPGFSQEIIGLAQGDTKEFKLKYPDDFAKPELAGKEPEFKVKINEVKEEKLPPTDDDFAMSLDVEMPTFEALKARLTENYRKRIEQQANQDYENRLVAELIKMSKVEYPANLVDMEYERLVNAQMERWRSQVNSEAELEELLGRVNPEELAKQLRPMAEDRIKISLALGKLSSAEDIKVTDADIDAEVTRMLEPVPEDQRAAQRQQMESKEAREQVVQVLLSRKTMERLKQIATERLPTEASAETTPTTENETENKEEATP</sequence>
<feature type="region of interest" description="Disordered" evidence="12">
    <location>
        <begin position="422"/>
        <end position="453"/>
    </location>
</feature>
<evidence type="ECO:0000256" key="3">
    <source>
        <dbReference type="ARBA" id="ARBA00013194"/>
    </source>
</evidence>
<dbReference type="SUPFAM" id="SSF54534">
    <property type="entry name" value="FKBP-like"/>
    <property type="match status" value="1"/>
</dbReference>
<dbReference type="InterPro" id="IPR008881">
    <property type="entry name" value="Trigger_fac_ribosome-bd_bac"/>
</dbReference>
<dbReference type="InterPro" id="IPR036611">
    <property type="entry name" value="Trigger_fac_ribosome-bd_sf"/>
</dbReference>
<dbReference type="GO" id="GO:0043022">
    <property type="term" value="F:ribosome binding"/>
    <property type="evidence" value="ECO:0007669"/>
    <property type="project" value="TreeGrafter"/>
</dbReference>
<organism evidence="15 16">
    <name type="scientific">Dehalogenimonas etheniformans</name>
    <dbReference type="NCBI Taxonomy" id="1536648"/>
    <lineage>
        <taxon>Bacteria</taxon>
        <taxon>Bacillati</taxon>
        <taxon>Chloroflexota</taxon>
        <taxon>Dehalococcoidia</taxon>
        <taxon>Dehalococcoidales</taxon>
        <taxon>Dehalococcoidaceae</taxon>
        <taxon>Dehalogenimonas</taxon>
    </lineage>
</organism>
<dbReference type="Gene3D" id="3.10.50.40">
    <property type="match status" value="1"/>
</dbReference>
<evidence type="ECO:0000256" key="5">
    <source>
        <dbReference type="ARBA" id="ARBA00022618"/>
    </source>
</evidence>
<dbReference type="HAMAP" id="MF_00303">
    <property type="entry name" value="Trigger_factor_Tig"/>
    <property type="match status" value="1"/>
</dbReference>
<dbReference type="GO" id="GO:0003755">
    <property type="term" value="F:peptidyl-prolyl cis-trans isomerase activity"/>
    <property type="evidence" value="ECO:0007669"/>
    <property type="project" value="UniProtKB-UniRule"/>
</dbReference>
<dbReference type="InterPro" id="IPR005215">
    <property type="entry name" value="Trig_fac"/>
</dbReference>
<dbReference type="GO" id="GO:0044183">
    <property type="term" value="F:protein folding chaperone"/>
    <property type="evidence" value="ECO:0007669"/>
    <property type="project" value="TreeGrafter"/>
</dbReference>
<dbReference type="Gene3D" id="3.30.70.1050">
    <property type="entry name" value="Trigger factor ribosome-binding domain"/>
    <property type="match status" value="1"/>
</dbReference>
<evidence type="ECO:0000259" key="13">
    <source>
        <dbReference type="Pfam" id="PF05697"/>
    </source>
</evidence>
<name>A0A2P5P9J6_9CHLR</name>
<dbReference type="EMBL" id="JQAN02000006">
    <property type="protein sequence ID" value="PPD58978.1"/>
    <property type="molecule type" value="Genomic_DNA"/>
</dbReference>
<comment type="caution">
    <text evidence="15">The sequence shown here is derived from an EMBL/GenBank/DDBJ whole genome shotgun (WGS) entry which is preliminary data.</text>
</comment>
<dbReference type="InterPro" id="IPR046357">
    <property type="entry name" value="PPIase_dom_sf"/>
</dbReference>
<evidence type="ECO:0000313" key="16">
    <source>
        <dbReference type="Proteomes" id="UP000235653"/>
    </source>
</evidence>
<dbReference type="InterPro" id="IPR008880">
    <property type="entry name" value="Trigger_fac_C"/>
</dbReference>
<evidence type="ECO:0000256" key="2">
    <source>
        <dbReference type="ARBA" id="ARBA00005464"/>
    </source>
</evidence>
<dbReference type="Pfam" id="PF05697">
    <property type="entry name" value="Trigger_N"/>
    <property type="match status" value="1"/>
</dbReference>
<comment type="similarity">
    <text evidence="2 11">Belongs to the FKBP-type PPIase family. Tig subfamily.</text>
</comment>
<feature type="compositionally biased region" description="Basic and acidic residues" evidence="12">
    <location>
        <begin position="389"/>
        <end position="406"/>
    </location>
</feature>
<evidence type="ECO:0000256" key="4">
    <source>
        <dbReference type="ARBA" id="ARBA00016902"/>
    </source>
</evidence>
<evidence type="ECO:0000256" key="12">
    <source>
        <dbReference type="SAM" id="MobiDB-lite"/>
    </source>
</evidence>
<keyword evidence="8 11" id="KW-0413">Isomerase</keyword>
<comment type="subcellular location">
    <subcellularLocation>
        <location evidence="11">Cytoplasm</location>
    </subcellularLocation>
    <text evidence="11">About half TF is bound to the ribosome near the polypeptide exit tunnel while the other half is free in the cytoplasm.</text>
</comment>
<evidence type="ECO:0000313" key="15">
    <source>
        <dbReference type="EMBL" id="PPD58978.1"/>
    </source>
</evidence>
<dbReference type="PANTHER" id="PTHR30560">
    <property type="entry name" value="TRIGGER FACTOR CHAPERONE AND PEPTIDYL-PROLYL CIS/TRANS ISOMERASE"/>
    <property type="match status" value="1"/>
</dbReference>
<proteinExistence type="inferred from homology"/>
<dbReference type="GO" id="GO:0005737">
    <property type="term" value="C:cytoplasm"/>
    <property type="evidence" value="ECO:0007669"/>
    <property type="project" value="UniProtKB-SubCell"/>
</dbReference>
<dbReference type="SUPFAM" id="SSF109998">
    <property type="entry name" value="Triger factor/SurA peptide-binding domain-like"/>
    <property type="match status" value="1"/>
</dbReference>
<accession>A0A2P5P9J6</accession>
<feature type="region of interest" description="Disordered" evidence="12">
    <location>
        <begin position="385"/>
        <end position="407"/>
    </location>
</feature>
<dbReference type="InterPro" id="IPR027304">
    <property type="entry name" value="Trigger_fact/SurA_dom_sf"/>
</dbReference>
<dbReference type="GO" id="GO:0043335">
    <property type="term" value="P:protein unfolding"/>
    <property type="evidence" value="ECO:0007669"/>
    <property type="project" value="TreeGrafter"/>
</dbReference>
<protein>
    <recommendedName>
        <fullName evidence="4 11">Trigger factor</fullName>
        <shortName evidence="11">TF</shortName>
        <ecNumber evidence="3 11">5.2.1.8</ecNumber>
    </recommendedName>
    <alternativeName>
        <fullName evidence="10 11">PPIase</fullName>
    </alternativeName>
</protein>
<dbReference type="Pfam" id="PF05698">
    <property type="entry name" value="Trigger_C"/>
    <property type="match status" value="1"/>
</dbReference>
<dbReference type="PIRSF" id="PIRSF003095">
    <property type="entry name" value="Trigger_factor"/>
    <property type="match status" value="1"/>
</dbReference>
<dbReference type="EC" id="5.2.1.8" evidence="3 11"/>
<dbReference type="AlphaFoldDB" id="A0A2P5P9J6"/>
<keyword evidence="16" id="KW-1185">Reference proteome</keyword>
<dbReference type="RefSeq" id="WP_102330464.1">
    <property type="nucleotide sequence ID" value="NZ_CP058566.2"/>
</dbReference>
<evidence type="ECO:0000256" key="8">
    <source>
        <dbReference type="ARBA" id="ARBA00023235"/>
    </source>
</evidence>
<evidence type="ECO:0000256" key="10">
    <source>
        <dbReference type="ARBA" id="ARBA00029986"/>
    </source>
</evidence>
<evidence type="ECO:0000256" key="9">
    <source>
        <dbReference type="ARBA" id="ARBA00023306"/>
    </source>
</evidence>
<keyword evidence="6 11" id="KW-0697">Rotamase</keyword>
<dbReference type="GO" id="GO:0051083">
    <property type="term" value="P:'de novo' cotranslational protein folding"/>
    <property type="evidence" value="ECO:0007669"/>
    <property type="project" value="TreeGrafter"/>
</dbReference>
<feature type="compositionally biased region" description="Low complexity" evidence="12">
    <location>
        <begin position="431"/>
        <end position="442"/>
    </location>
</feature>